<dbReference type="Proteomes" id="UP000605846">
    <property type="component" value="Unassembled WGS sequence"/>
</dbReference>
<keyword evidence="2" id="KW-0812">Transmembrane</keyword>
<evidence type="ECO:0000256" key="2">
    <source>
        <dbReference type="SAM" id="Phobius"/>
    </source>
</evidence>
<evidence type="ECO:0000313" key="4">
    <source>
        <dbReference type="EMBL" id="KAF7731841.1"/>
    </source>
</evidence>
<sequence length="243" mass="27569">MDILDLKDMKGHYLVMDNAPIRKSTPITEAIENRFDKSTILPPCSPFLSLIEEFCSKVKAGARRRQLSDSDSLTAHLALVDQIALVFFQTQNSAPGRMDFNCIKEDLAKMPSAPDTRMQVYVNRLNNLISIHEQYFDAEELALDLKALQTQLTTALQDLERSERQIKLTCNTFQIFLIYILIASVFAINIVRIILVLLGLLLGWGIKYLLAERVHKNMVVLEHLHDLAEGTLKLAKRTKLSCV</sequence>
<dbReference type="InterPro" id="IPR036397">
    <property type="entry name" value="RNaseH_sf"/>
</dbReference>
<dbReference type="GO" id="GO:0003676">
    <property type="term" value="F:nucleic acid binding"/>
    <property type="evidence" value="ECO:0007669"/>
    <property type="project" value="InterPro"/>
</dbReference>
<reference evidence="4" key="1">
    <citation type="submission" date="2020-01" db="EMBL/GenBank/DDBJ databases">
        <title>Genome Sequencing of Three Apophysomyces-Like Fungal Strains Confirms a Novel Fungal Genus in the Mucoromycota with divergent Burkholderia-like Endosymbiotic Bacteria.</title>
        <authorList>
            <person name="Stajich J.E."/>
            <person name="Macias A.M."/>
            <person name="Carter-House D."/>
            <person name="Lovett B."/>
            <person name="Kasson L.R."/>
            <person name="Berry K."/>
            <person name="Grigoriev I."/>
            <person name="Chang Y."/>
            <person name="Spatafora J."/>
            <person name="Kasson M.T."/>
        </authorList>
    </citation>
    <scope>NUCLEOTIDE SEQUENCE</scope>
    <source>
        <strain evidence="4">NRRL A-21654</strain>
    </source>
</reference>
<protein>
    <recommendedName>
        <fullName evidence="3">Tc1-like transposase DDE domain-containing protein</fullName>
    </recommendedName>
</protein>
<keyword evidence="1" id="KW-0175">Coiled coil</keyword>
<keyword evidence="5" id="KW-1185">Reference proteome</keyword>
<comment type="caution">
    <text evidence="4">The sequence shown here is derived from an EMBL/GenBank/DDBJ whole genome shotgun (WGS) entry which is preliminary data.</text>
</comment>
<evidence type="ECO:0000256" key="1">
    <source>
        <dbReference type="SAM" id="Coils"/>
    </source>
</evidence>
<dbReference type="OrthoDB" id="2266637at2759"/>
<dbReference type="AlphaFoldDB" id="A0A8H7BVW2"/>
<dbReference type="InterPro" id="IPR038717">
    <property type="entry name" value="Tc1-like_DDE_dom"/>
</dbReference>
<keyword evidence="2" id="KW-0472">Membrane</keyword>
<dbReference type="EMBL" id="JABAYA010000006">
    <property type="protein sequence ID" value="KAF7731841.1"/>
    <property type="molecule type" value="Genomic_DNA"/>
</dbReference>
<evidence type="ECO:0000259" key="3">
    <source>
        <dbReference type="Pfam" id="PF13358"/>
    </source>
</evidence>
<keyword evidence="2" id="KW-1133">Transmembrane helix</keyword>
<dbReference type="Pfam" id="PF13358">
    <property type="entry name" value="DDE_3"/>
    <property type="match status" value="1"/>
</dbReference>
<evidence type="ECO:0000313" key="5">
    <source>
        <dbReference type="Proteomes" id="UP000605846"/>
    </source>
</evidence>
<dbReference type="Gene3D" id="3.30.420.10">
    <property type="entry name" value="Ribonuclease H-like superfamily/Ribonuclease H"/>
    <property type="match status" value="1"/>
</dbReference>
<feature type="transmembrane region" description="Helical" evidence="2">
    <location>
        <begin position="176"/>
        <end position="206"/>
    </location>
</feature>
<feature type="domain" description="Tc1-like transposase DDE" evidence="3">
    <location>
        <begin position="8"/>
        <end position="73"/>
    </location>
</feature>
<name>A0A8H7BVW2_9FUNG</name>
<feature type="coiled-coil region" evidence="1">
    <location>
        <begin position="138"/>
        <end position="165"/>
    </location>
</feature>
<accession>A0A8H7BVW2</accession>
<organism evidence="4 5">
    <name type="scientific">Apophysomyces ossiformis</name>
    <dbReference type="NCBI Taxonomy" id="679940"/>
    <lineage>
        <taxon>Eukaryota</taxon>
        <taxon>Fungi</taxon>
        <taxon>Fungi incertae sedis</taxon>
        <taxon>Mucoromycota</taxon>
        <taxon>Mucoromycotina</taxon>
        <taxon>Mucoromycetes</taxon>
        <taxon>Mucorales</taxon>
        <taxon>Mucorineae</taxon>
        <taxon>Mucoraceae</taxon>
        <taxon>Apophysomyces</taxon>
    </lineage>
</organism>
<proteinExistence type="predicted"/>
<gene>
    <name evidence="4" type="ORF">EC973_007672</name>
</gene>